<name>A0A841K187_9BACT</name>
<evidence type="ECO:0000313" key="4">
    <source>
        <dbReference type="EMBL" id="MBB6145719.1"/>
    </source>
</evidence>
<dbReference type="Pfam" id="PF13181">
    <property type="entry name" value="TPR_8"/>
    <property type="match status" value="2"/>
</dbReference>
<evidence type="ECO:0000256" key="2">
    <source>
        <dbReference type="ARBA" id="ARBA00022803"/>
    </source>
</evidence>
<accession>A0A841K187</accession>
<dbReference type="SMART" id="SM00028">
    <property type="entry name" value="TPR"/>
    <property type="match status" value="4"/>
</dbReference>
<dbReference type="InterPro" id="IPR011990">
    <property type="entry name" value="TPR-like_helical_dom_sf"/>
</dbReference>
<proteinExistence type="predicted"/>
<dbReference type="SUPFAM" id="SSF48452">
    <property type="entry name" value="TPR-like"/>
    <property type="match status" value="1"/>
</dbReference>
<dbReference type="AlphaFoldDB" id="A0A841K187"/>
<dbReference type="InterPro" id="IPR019734">
    <property type="entry name" value="TPR_rpt"/>
</dbReference>
<sequence>MLTRHPVSPITPRVLVVLLVTACSPIPSISAQGSGPYLDRVSESTYVSADVAQDFPTHIAAQPQFQTVSTVSYGLSSLSPETQGDLLMVRERYLAAIDAYKHAPQDSPVVWNKLGIAYQHMYALDFAKLQYEKAVSLDPKYAEAINNLGTIYYGEKNYHKAESCYRKALRYKPQTASFYSNLGTAYFADRKYKQGVEAYQHAFSIDPEVFIRESLERIAELGPVEEQAKLNYALAKIYAQAGNMKAALLYLRTALSEGFDDRKKLMADKELASLRETQEFHLLMAEEHFNN</sequence>
<dbReference type="Proteomes" id="UP000538666">
    <property type="component" value="Unassembled WGS sequence"/>
</dbReference>
<protein>
    <submittedName>
        <fullName evidence="4">Tetratricopeptide (TPR) repeat protein</fullName>
    </submittedName>
</protein>
<evidence type="ECO:0000256" key="3">
    <source>
        <dbReference type="PROSITE-ProRule" id="PRU00339"/>
    </source>
</evidence>
<dbReference type="PROSITE" id="PS50293">
    <property type="entry name" value="TPR_REGION"/>
    <property type="match status" value="2"/>
</dbReference>
<feature type="repeat" description="TPR" evidence="3">
    <location>
        <begin position="108"/>
        <end position="141"/>
    </location>
</feature>
<dbReference type="PANTHER" id="PTHR44943">
    <property type="entry name" value="CELLULOSE SYNTHASE OPERON PROTEIN C"/>
    <property type="match status" value="1"/>
</dbReference>
<keyword evidence="2 3" id="KW-0802">TPR repeat</keyword>
<evidence type="ECO:0000256" key="1">
    <source>
        <dbReference type="ARBA" id="ARBA00022737"/>
    </source>
</evidence>
<gene>
    <name evidence="4" type="ORF">HNQ77_003680</name>
</gene>
<dbReference type="EMBL" id="JACHEK010000007">
    <property type="protein sequence ID" value="MBB6145719.1"/>
    <property type="molecule type" value="Genomic_DNA"/>
</dbReference>
<dbReference type="NCBIfam" id="NF047558">
    <property type="entry name" value="TPR_END_plus"/>
    <property type="match status" value="1"/>
</dbReference>
<reference evidence="4 5" key="1">
    <citation type="submission" date="2020-08" db="EMBL/GenBank/DDBJ databases">
        <title>Genomic Encyclopedia of Type Strains, Phase IV (KMG-IV): sequencing the most valuable type-strain genomes for metagenomic binning, comparative biology and taxonomic classification.</title>
        <authorList>
            <person name="Goeker M."/>
        </authorList>
    </citation>
    <scope>NUCLEOTIDE SEQUENCE [LARGE SCALE GENOMIC DNA]</scope>
    <source>
        <strain evidence="4 5">DSM 103733</strain>
    </source>
</reference>
<keyword evidence="5" id="KW-1185">Reference proteome</keyword>
<dbReference type="Pfam" id="PF00515">
    <property type="entry name" value="TPR_1"/>
    <property type="match status" value="1"/>
</dbReference>
<keyword evidence="1" id="KW-0677">Repeat</keyword>
<dbReference type="InterPro" id="IPR051685">
    <property type="entry name" value="Ycf3/AcsC/BcsC/TPR_MFPF"/>
</dbReference>
<feature type="repeat" description="TPR" evidence="3">
    <location>
        <begin position="176"/>
        <end position="209"/>
    </location>
</feature>
<organism evidence="4 5">
    <name type="scientific">Silvibacterium bohemicum</name>
    <dbReference type="NCBI Taxonomy" id="1577686"/>
    <lineage>
        <taxon>Bacteria</taxon>
        <taxon>Pseudomonadati</taxon>
        <taxon>Acidobacteriota</taxon>
        <taxon>Terriglobia</taxon>
        <taxon>Terriglobales</taxon>
        <taxon>Acidobacteriaceae</taxon>
        <taxon>Silvibacterium</taxon>
    </lineage>
</organism>
<evidence type="ECO:0000313" key="5">
    <source>
        <dbReference type="Proteomes" id="UP000538666"/>
    </source>
</evidence>
<dbReference type="PROSITE" id="PS50005">
    <property type="entry name" value="TPR"/>
    <property type="match status" value="3"/>
</dbReference>
<dbReference type="Gene3D" id="1.25.40.10">
    <property type="entry name" value="Tetratricopeptide repeat domain"/>
    <property type="match status" value="1"/>
</dbReference>
<comment type="caution">
    <text evidence="4">The sequence shown here is derived from an EMBL/GenBank/DDBJ whole genome shotgun (WGS) entry which is preliminary data.</text>
</comment>
<dbReference type="PANTHER" id="PTHR44943:SF8">
    <property type="entry name" value="TPR REPEAT-CONTAINING PROTEIN MJ0263"/>
    <property type="match status" value="1"/>
</dbReference>
<feature type="repeat" description="TPR" evidence="3">
    <location>
        <begin position="142"/>
        <end position="175"/>
    </location>
</feature>
<dbReference type="RefSeq" id="WP_050060754.1">
    <property type="nucleotide sequence ID" value="NZ_JACHEK010000007.1"/>
</dbReference>